<keyword evidence="2" id="KW-1185">Reference proteome</keyword>
<name>A0A2R9SPW0_9BACL</name>
<protein>
    <submittedName>
        <fullName evidence="1">Uncharacterized protein</fullName>
    </submittedName>
</protein>
<sequence>MRTTLKFFSIPTGSLVPQEHIWFKRYDGEMDMGLKRSLTKAYENGKTARPETVHQT</sequence>
<organism evidence="1 2">
    <name type="scientific">Paenibacillus vortex V453</name>
    <dbReference type="NCBI Taxonomy" id="715225"/>
    <lineage>
        <taxon>Bacteria</taxon>
        <taxon>Bacillati</taxon>
        <taxon>Bacillota</taxon>
        <taxon>Bacilli</taxon>
        <taxon>Bacillales</taxon>
        <taxon>Paenibacillaceae</taxon>
        <taxon>Paenibacillus</taxon>
    </lineage>
</organism>
<dbReference type="KEGG" id="pvo:PVOR_25428"/>
<accession>A0A2R9SPW0</accession>
<proteinExistence type="predicted"/>
<dbReference type="AlphaFoldDB" id="A0A2R9SPW0"/>
<comment type="caution">
    <text evidence="1">The sequence shown here is derived from an EMBL/GenBank/DDBJ whole genome shotgun (WGS) entry which is preliminary data.</text>
</comment>
<gene>
    <name evidence="1" type="ORF">PVOR_25428</name>
</gene>
<evidence type="ECO:0000313" key="1">
    <source>
        <dbReference type="EMBL" id="EFU39361.1"/>
    </source>
</evidence>
<evidence type="ECO:0000313" key="2">
    <source>
        <dbReference type="Proteomes" id="UP000003094"/>
    </source>
</evidence>
<dbReference type="EMBL" id="ADHJ01000041">
    <property type="protein sequence ID" value="EFU39361.1"/>
    <property type="molecule type" value="Genomic_DNA"/>
</dbReference>
<reference evidence="1 2" key="1">
    <citation type="journal article" date="2010" name="BMC Genomics">
        <title>Genome sequence of the pattern forming Paenibacillus vortex bacterium reveals potential for thriving in complex environments.</title>
        <authorList>
            <person name="Sirota-Madi A."/>
            <person name="Olender T."/>
            <person name="Helman Y."/>
            <person name="Ingham C."/>
            <person name="Brainis I."/>
            <person name="Roth D."/>
            <person name="Hagi E."/>
            <person name="Brodsky L."/>
            <person name="Leshkowitz D."/>
            <person name="Galatenko V."/>
            <person name="Nikolaev V."/>
            <person name="Mugasimangalam R.C."/>
            <person name="Bransburg-Zabary S."/>
            <person name="Gutnick D.L."/>
            <person name="Lancet D."/>
            <person name="Ben-Jacob E."/>
        </authorList>
    </citation>
    <scope>NUCLEOTIDE SEQUENCE [LARGE SCALE GENOMIC DNA]</scope>
    <source>
        <strain evidence="1 2">V453</strain>
    </source>
</reference>
<dbReference type="Proteomes" id="UP000003094">
    <property type="component" value="Unassembled WGS sequence"/>
</dbReference>